<feature type="transmembrane region" description="Helical" evidence="1">
    <location>
        <begin position="258"/>
        <end position="282"/>
    </location>
</feature>
<keyword evidence="1" id="KW-0472">Membrane</keyword>
<sequence>MVDYKDAKLKLTTTCDDYINHSKQQLDKLVGSSAIVVGDIGNKESGIKNWFDYHFDHFRKNLSNLGEGRSQYTWCIDTGNYDDPELVLQRLQTVIKNLTEFLSMPSNDFSVKVSFQKILKTSGFQKEDFEYSENTPMSTKLYLSVQHISSLSDLLFKIANNHNDGDGTMIPIFPRDKGNVKVLSHTAYRFESFRNHFNHYFRPEFDGFLKFIAVKELRGVLDKEGLNEKEQIKLFESQLNNSSTKDILYKNRQSQTEYYLKVLSLISIFAGVGIFTTLGLVIKRLYDTRGNSANFFKPLTVDLSECSNAIIRDIKEESDFDLTN</sequence>
<proteinExistence type="predicted"/>
<dbReference type="RefSeq" id="WP_127111593.1">
    <property type="nucleotide sequence ID" value="NZ_RZGR01000055.1"/>
</dbReference>
<keyword evidence="3" id="KW-1185">Reference proteome</keyword>
<accession>A0A3S0VLY8</accession>
<evidence type="ECO:0000256" key="1">
    <source>
        <dbReference type="SAM" id="Phobius"/>
    </source>
</evidence>
<dbReference type="AlphaFoldDB" id="A0A3S0VLY8"/>
<organism evidence="2 3">
    <name type="scientific">Legionella septentrionalis</name>
    <dbReference type="NCBI Taxonomy" id="2498109"/>
    <lineage>
        <taxon>Bacteria</taxon>
        <taxon>Pseudomonadati</taxon>
        <taxon>Pseudomonadota</taxon>
        <taxon>Gammaproteobacteria</taxon>
        <taxon>Legionellales</taxon>
        <taxon>Legionellaceae</taxon>
        <taxon>Legionella</taxon>
    </lineage>
</organism>
<gene>
    <name evidence="2" type="ORF">EKM59_11520</name>
</gene>
<evidence type="ECO:0000313" key="3">
    <source>
        <dbReference type="Proteomes" id="UP000288012"/>
    </source>
</evidence>
<keyword evidence="1" id="KW-1133">Transmembrane helix</keyword>
<reference evidence="2 3" key="1">
    <citation type="submission" date="2018-12" db="EMBL/GenBank/DDBJ databases">
        <title>Legionella sp,whole genome shotgun sequence.</title>
        <authorList>
            <person name="Wu H."/>
        </authorList>
    </citation>
    <scope>NUCLEOTIDE SEQUENCE [LARGE SCALE GENOMIC DNA]</scope>
    <source>
        <strain evidence="3">km714</strain>
    </source>
</reference>
<name>A0A3S0VLY8_9GAMM</name>
<comment type="caution">
    <text evidence="2">The sequence shown here is derived from an EMBL/GenBank/DDBJ whole genome shotgun (WGS) entry which is preliminary data.</text>
</comment>
<keyword evidence="1" id="KW-0812">Transmembrane</keyword>
<dbReference type="EMBL" id="RZGR01000055">
    <property type="protein sequence ID" value="RUQ79168.1"/>
    <property type="molecule type" value="Genomic_DNA"/>
</dbReference>
<dbReference type="Proteomes" id="UP000288012">
    <property type="component" value="Unassembled WGS sequence"/>
</dbReference>
<protein>
    <submittedName>
        <fullName evidence="2">Uncharacterized protein</fullName>
    </submittedName>
</protein>
<evidence type="ECO:0000313" key="2">
    <source>
        <dbReference type="EMBL" id="RUQ79168.1"/>
    </source>
</evidence>